<evidence type="ECO:0000313" key="2">
    <source>
        <dbReference type="Proteomes" id="UP000594263"/>
    </source>
</evidence>
<dbReference type="EnsemblPlants" id="Kaladp0095s0805.1.v1.1">
    <property type="protein sequence ID" value="Kaladp0095s0805.1.v1.1"/>
    <property type="gene ID" value="Kaladp0095s0805.v1.1"/>
</dbReference>
<organism evidence="1 2">
    <name type="scientific">Kalanchoe fedtschenkoi</name>
    <name type="common">Lavender scallops</name>
    <name type="synonym">South American air plant</name>
    <dbReference type="NCBI Taxonomy" id="63787"/>
    <lineage>
        <taxon>Eukaryota</taxon>
        <taxon>Viridiplantae</taxon>
        <taxon>Streptophyta</taxon>
        <taxon>Embryophyta</taxon>
        <taxon>Tracheophyta</taxon>
        <taxon>Spermatophyta</taxon>
        <taxon>Magnoliopsida</taxon>
        <taxon>eudicotyledons</taxon>
        <taxon>Gunneridae</taxon>
        <taxon>Pentapetalae</taxon>
        <taxon>Saxifragales</taxon>
        <taxon>Crassulaceae</taxon>
        <taxon>Kalanchoe</taxon>
    </lineage>
</organism>
<accession>A0A7N0V0Q3</accession>
<reference evidence="1" key="1">
    <citation type="submission" date="2021-01" db="UniProtKB">
        <authorList>
            <consortium name="EnsemblPlants"/>
        </authorList>
    </citation>
    <scope>IDENTIFICATION</scope>
</reference>
<name>A0A7N0V0Q3_KALFE</name>
<dbReference type="AlphaFoldDB" id="A0A7N0V0Q3"/>
<protein>
    <submittedName>
        <fullName evidence="1">Uncharacterized protein</fullName>
    </submittedName>
</protein>
<dbReference type="Proteomes" id="UP000594263">
    <property type="component" value="Unplaced"/>
</dbReference>
<proteinExistence type="predicted"/>
<evidence type="ECO:0000313" key="1">
    <source>
        <dbReference type="EnsemblPlants" id="Kaladp0095s0805.1.v1.1"/>
    </source>
</evidence>
<keyword evidence="2" id="KW-1185">Reference proteome</keyword>
<sequence length="66" mass="7327">MPRPPAFMITGLTPSSEVLHVQSHPNLFSARKLPTSGVCSCDATEQSFACLRISLRMPYLEFMTLI</sequence>
<dbReference type="Gramene" id="Kaladp0095s0805.1.v1.1">
    <property type="protein sequence ID" value="Kaladp0095s0805.1.v1.1"/>
    <property type="gene ID" value="Kaladp0095s0805.v1.1"/>
</dbReference>